<proteinExistence type="predicted"/>
<dbReference type="AlphaFoldDB" id="A0A916YBU8"/>
<organism evidence="2 3">
    <name type="scientific">Aureimonas glaciei</name>
    <dbReference type="NCBI Taxonomy" id="1776957"/>
    <lineage>
        <taxon>Bacteria</taxon>
        <taxon>Pseudomonadati</taxon>
        <taxon>Pseudomonadota</taxon>
        <taxon>Alphaproteobacteria</taxon>
        <taxon>Hyphomicrobiales</taxon>
        <taxon>Aurantimonadaceae</taxon>
        <taxon>Aureimonas</taxon>
    </lineage>
</organism>
<evidence type="ECO:0000313" key="2">
    <source>
        <dbReference type="EMBL" id="GGD38334.1"/>
    </source>
</evidence>
<reference evidence="2" key="1">
    <citation type="journal article" date="2014" name="Int. J. Syst. Evol. Microbiol.">
        <title>Complete genome sequence of Corynebacterium casei LMG S-19264T (=DSM 44701T), isolated from a smear-ripened cheese.</title>
        <authorList>
            <consortium name="US DOE Joint Genome Institute (JGI-PGF)"/>
            <person name="Walter F."/>
            <person name="Albersmeier A."/>
            <person name="Kalinowski J."/>
            <person name="Ruckert C."/>
        </authorList>
    </citation>
    <scope>NUCLEOTIDE SEQUENCE</scope>
    <source>
        <strain evidence="2">CGMCC 1.15493</strain>
    </source>
</reference>
<dbReference type="SUPFAM" id="SSF56300">
    <property type="entry name" value="Metallo-dependent phosphatases"/>
    <property type="match status" value="1"/>
</dbReference>
<dbReference type="PANTHER" id="PTHR37844">
    <property type="entry name" value="SER/THR PROTEIN PHOSPHATASE SUPERFAMILY (AFU_ORTHOLOGUE AFUA_1G14840)"/>
    <property type="match status" value="1"/>
</dbReference>
<protein>
    <submittedName>
        <fullName evidence="2">Serine/threonine protein phosphatase</fullName>
    </submittedName>
</protein>
<keyword evidence="3" id="KW-1185">Reference proteome</keyword>
<reference evidence="2" key="2">
    <citation type="submission" date="2020-09" db="EMBL/GenBank/DDBJ databases">
        <authorList>
            <person name="Sun Q."/>
            <person name="Zhou Y."/>
        </authorList>
    </citation>
    <scope>NUCLEOTIDE SEQUENCE</scope>
    <source>
        <strain evidence="2">CGMCC 1.15493</strain>
    </source>
</reference>
<dbReference type="Gene3D" id="3.60.21.10">
    <property type="match status" value="1"/>
</dbReference>
<dbReference type="Pfam" id="PF00149">
    <property type="entry name" value="Metallophos"/>
    <property type="match status" value="1"/>
</dbReference>
<dbReference type="PANTHER" id="PTHR37844:SF2">
    <property type="entry name" value="SER_THR PROTEIN PHOSPHATASE SUPERFAMILY (AFU_ORTHOLOGUE AFUA_1G14840)"/>
    <property type="match status" value="1"/>
</dbReference>
<dbReference type="EMBL" id="BMJJ01000014">
    <property type="protein sequence ID" value="GGD38334.1"/>
    <property type="molecule type" value="Genomic_DNA"/>
</dbReference>
<dbReference type="InterPro" id="IPR004843">
    <property type="entry name" value="Calcineurin-like_PHP"/>
</dbReference>
<accession>A0A916YBU8</accession>
<dbReference type="Proteomes" id="UP000613160">
    <property type="component" value="Unassembled WGS sequence"/>
</dbReference>
<evidence type="ECO:0000259" key="1">
    <source>
        <dbReference type="Pfam" id="PF00149"/>
    </source>
</evidence>
<gene>
    <name evidence="2" type="ORF">GCM10011335_46360</name>
</gene>
<feature type="domain" description="Calcineurin-like phosphoesterase" evidence="1">
    <location>
        <begin position="3"/>
        <end position="225"/>
    </location>
</feature>
<evidence type="ECO:0000313" key="3">
    <source>
        <dbReference type="Proteomes" id="UP000613160"/>
    </source>
</evidence>
<name>A0A916YBU8_9HYPH</name>
<dbReference type="GO" id="GO:0016787">
    <property type="term" value="F:hydrolase activity"/>
    <property type="evidence" value="ECO:0007669"/>
    <property type="project" value="InterPro"/>
</dbReference>
<sequence>MTRLWIMSDIHDDSNRDTLKHNLSLPEDVSADVCIIAGDIAGRLSRMGRTWLEHQFRQMPIVIVPGNHDFWKADLLEEVDKFRESLQVDWIYCLDGDAITLAGTRFVGGTLWTDYLVSGNSAAAKREHLTGMRDFKRFKIGGAGGKARPSDLEKEHWRIRNAIDQELAVPFEGPSVVVTHHAPHPLSLREGRVTEDLDGAYTSDLTELITRRAPEMWIHGHVHTPRDYVVVETRIVCNPRGYLQFVGMEHHKLVEIEVPSFDPRLVIDVQRRPRIDPWGYPMPYDDEVALWRQNQALAAMTDEELLDVNFATGRKV</sequence>
<dbReference type="InterPro" id="IPR029052">
    <property type="entry name" value="Metallo-depent_PP-like"/>
</dbReference>
<comment type="caution">
    <text evidence="2">The sequence shown here is derived from an EMBL/GenBank/DDBJ whole genome shotgun (WGS) entry which is preliminary data.</text>
</comment>
<dbReference type="RefSeq" id="WP_188854821.1">
    <property type="nucleotide sequence ID" value="NZ_BMJJ01000014.1"/>
</dbReference>